<proteinExistence type="inferred from homology"/>
<comment type="subcellular location">
    <subcellularLocation>
        <location evidence="1">Membrane</location>
        <topology evidence="1">Multi-pass membrane protein</topology>
    </subcellularLocation>
</comment>
<accession>A0AAE8SZ77</accession>
<feature type="transmembrane region" description="Helical" evidence="7">
    <location>
        <begin position="198"/>
        <end position="220"/>
    </location>
</feature>
<evidence type="ECO:0000313" key="9">
    <source>
        <dbReference type="EMBL" id="SPO06523.1"/>
    </source>
</evidence>
<feature type="transmembrane region" description="Helical" evidence="7">
    <location>
        <begin position="90"/>
        <end position="110"/>
    </location>
</feature>
<dbReference type="Proteomes" id="UP001187682">
    <property type="component" value="Unassembled WGS sequence"/>
</dbReference>
<feature type="transmembrane region" description="Helical" evidence="7">
    <location>
        <begin position="62"/>
        <end position="84"/>
    </location>
</feature>
<evidence type="ECO:0000256" key="7">
    <source>
        <dbReference type="SAM" id="Phobius"/>
    </source>
</evidence>
<evidence type="ECO:0000256" key="4">
    <source>
        <dbReference type="ARBA" id="ARBA00022989"/>
    </source>
</evidence>
<name>A0AAE8SZ77_9PEZI</name>
<dbReference type="Pfam" id="PF01490">
    <property type="entry name" value="Aa_trans"/>
    <property type="match status" value="1"/>
</dbReference>
<dbReference type="AlphaFoldDB" id="A0AAE8SZ77"/>
<dbReference type="PANTHER" id="PTHR22950">
    <property type="entry name" value="AMINO ACID TRANSPORTER"/>
    <property type="match status" value="1"/>
</dbReference>
<dbReference type="EMBL" id="ONZQ02000016">
    <property type="protein sequence ID" value="SPO06523.1"/>
    <property type="molecule type" value="Genomic_DNA"/>
</dbReference>
<feature type="transmembrane region" description="Helical" evidence="7">
    <location>
        <begin position="393"/>
        <end position="415"/>
    </location>
</feature>
<evidence type="ECO:0000256" key="2">
    <source>
        <dbReference type="ARBA" id="ARBA00008066"/>
    </source>
</evidence>
<keyword evidence="3 7" id="KW-0812">Transmembrane</keyword>
<evidence type="ECO:0000256" key="3">
    <source>
        <dbReference type="ARBA" id="ARBA00022692"/>
    </source>
</evidence>
<feature type="transmembrane region" description="Helical" evidence="7">
    <location>
        <begin position="281"/>
        <end position="303"/>
    </location>
</feature>
<feature type="transmembrane region" description="Helical" evidence="7">
    <location>
        <begin position="323"/>
        <end position="342"/>
    </location>
</feature>
<evidence type="ECO:0000256" key="5">
    <source>
        <dbReference type="ARBA" id="ARBA00023136"/>
    </source>
</evidence>
<evidence type="ECO:0000259" key="8">
    <source>
        <dbReference type="Pfam" id="PF01490"/>
    </source>
</evidence>
<evidence type="ECO:0000256" key="6">
    <source>
        <dbReference type="SAM" id="MobiDB-lite"/>
    </source>
</evidence>
<organism evidence="9 10">
    <name type="scientific">Cephalotrichum gorgonifer</name>
    <dbReference type="NCBI Taxonomy" id="2041049"/>
    <lineage>
        <taxon>Eukaryota</taxon>
        <taxon>Fungi</taxon>
        <taxon>Dikarya</taxon>
        <taxon>Ascomycota</taxon>
        <taxon>Pezizomycotina</taxon>
        <taxon>Sordariomycetes</taxon>
        <taxon>Hypocreomycetidae</taxon>
        <taxon>Microascales</taxon>
        <taxon>Microascaceae</taxon>
        <taxon>Cephalotrichum</taxon>
    </lineage>
</organism>
<feature type="transmembrane region" description="Helical" evidence="7">
    <location>
        <begin position="436"/>
        <end position="454"/>
    </location>
</feature>
<comment type="caution">
    <text evidence="9">The sequence shown here is derived from an EMBL/GenBank/DDBJ whole genome shotgun (WGS) entry which is preliminary data.</text>
</comment>
<gene>
    <name evidence="9" type="ORF">DNG_09213</name>
</gene>
<dbReference type="GO" id="GO:0016020">
    <property type="term" value="C:membrane"/>
    <property type="evidence" value="ECO:0007669"/>
    <property type="project" value="UniProtKB-SubCell"/>
</dbReference>
<feature type="transmembrane region" description="Helical" evidence="7">
    <location>
        <begin position="175"/>
        <end position="191"/>
    </location>
</feature>
<evidence type="ECO:0000313" key="10">
    <source>
        <dbReference type="Proteomes" id="UP001187682"/>
    </source>
</evidence>
<feature type="transmembrane region" description="Helical" evidence="7">
    <location>
        <begin position="363"/>
        <end position="387"/>
    </location>
</feature>
<feature type="transmembrane region" description="Helical" evidence="7">
    <location>
        <begin position="142"/>
        <end position="163"/>
    </location>
</feature>
<keyword evidence="10" id="KW-1185">Reference proteome</keyword>
<dbReference type="InterPro" id="IPR013057">
    <property type="entry name" value="AA_transpt_TM"/>
</dbReference>
<evidence type="ECO:0000256" key="1">
    <source>
        <dbReference type="ARBA" id="ARBA00004141"/>
    </source>
</evidence>
<keyword evidence="4 7" id="KW-1133">Transmembrane helix</keyword>
<sequence>MEATLEKGVAKRPLPLDNGDIASTRGRKHAGEDWSLEEGSGAENFEVFQPTADGVNFRTVGWIWATMIFLKMTFATGVMTIPSAMYSLGAVPGALNIIGWGALSTYVGVIQGNFRNRHPRCHSIADMADVVGGGVLRELTGALFVATWIICAASGISGASTALNALSDHATCTNWFSLVATVCIVVMASIRKFEKLGWLTWAGFASVFTAVLIVVIGVTLNERPAAAPQTGVFELGYHAFGVPSFMEGVSAAATIFASGAGTSAFLPVISEMRNPRDYKKALYACMSIVVASYLSFSLVVYRWCGQWVASPSLGSAGPTLKKVAYGIGLLGLLVTGCLYVHVSAKYIFVRILRNSKHLQANTVIHWGTWLCCTVCLSIIAFLIASAIPIFNYILGLAGSLGFAPIALILPAWLWVHDHGDWRTASPMKAVAYYLHWLMALLGVFMTVGGTYGIIDSVIAAYREGTIGSVFSCADNSNSV</sequence>
<feature type="domain" description="Amino acid transporter transmembrane" evidence="8">
    <location>
        <begin position="59"/>
        <end position="454"/>
    </location>
</feature>
<reference evidence="9" key="1">
    <citation type="submission" date="2018-03" db="EMBL/GenBank/DDBJ databases">
        <authorList>
            <person name="Guldener U."/>
        </authorList>
    </citation>
    <scope>NUCLEOTIDE SEQUENCE</scope>
</reference>
<keyword evidence="5 7" id="KW-0472">Membrane</keyword>
<comment type="similarity">
    <text evidence="2">Belongs to the amino acid/polyamine transporter 2 family.</text>
</comment>
<feature type="region of interest" description="Disordered" evidence="6">
    <location>
        <begin position="1"/>
        <end position="34"/>
    </location>
</feature>
<dbReference type="FunFam" id="1.20.1740.10:FF:000039">
    <property type="entry name" value="Neutral amino acid transporter (Eurofung)"/>
    <property type="match status" value="1"/>
</dbReference>
<feature type="transmembrane region" description="Helical" evidence="7">
    <location>
        <begin position="249"/>
        <end position="269"/>
    </location>
</feature>
<dbReference type="GO" id="GO:0015179">
    <property type="term" value="F:L-amino acid transmembrane transporter activity"/>
    <property type="evidence" value="ECO:0007669"/>
    <property type="project" value="TreeGrafter"/>
</dbReference>
<dbReference type="PANTHER" id="PTHR22950:SF697">
    <property type="entry name" value="AMINO ACID TRANSPORTER (EUROFUNG)"/>
    <property type="match status" value="1"/>
</dbReference>
<protein>
    <submittedName>
        <fullName evidence="9">Related to neutral amino acid permease</fullName>
    </submittedName>
</protein>